<organism evidence="1">
    <name type="scientific">Zea mays</name>
    <name type="common">Maize</name>
    <dbReference type="NCBI Taxonomy" id="4577"/>
    <lineage>
        <taxon>Eukaryota</taxon>
        <taxon>Viridiplantae</taxon>
        <taxon>Streptophyta</taxon>
        <taxon>Embryophyta</taxon>
        <taxon>Tracheophyta</taxon>
        <taxon>Spermatophyta</taxon>
        <taxon>Magnoliopsida</taxon>
        <taxon>Liliopsida</taxon>
        <taxon>Poales</taxon>
        <taxon>Poaceae</taxon>
        <taxon>PACMAD clade</taxon>
        <taxon>Panicoideae</taxon>
        <taxon>Andropogonodae</taxon>
        <taxon>Andropogoneae</taxon>
        <taxon>Tripsacinae</taxon>
        <taxon>Zea</taxon>
    </lineage>
</organism>
<dbReference type="EMBL" id="BT083869">
    <property type="protein sequence ID" value="ACR34222.1"/>
    <property type="molecule type" value="mRNA"/>
</dbReference>
<reference evidence="1" key="1">
    <citation type="journal article" date="2009" name="PLoS Genet.">
        <title>Sequencing, mapping, and analysis of 27,455 maize full-length cDNAs.</title>
        <authorList>
            <person name="Soderlund C."/>
            <person name="Descour A."/>
            <person name="Kudrna D."/>
            <person name="Bomhoff M."/>
            <person name="Boyd L."/>
            <person name="Currie J."/>
            <person name="Angelova A."/>
            <person name="Collura K."/>
            <person name="Wissotski M."/>
            <person name="Ashley E."/>
            <person name="Morrow D."/>
            <person name="Fernandes J."/>
            <person name="Walbot V."/>
            <person name="Yu Y."/>
        </authorList>
    </citation>
    <scope>NUCLEOTIDE SEQUENCE</scope>
    <source>
        <strain evidence="1">B73</strain>
    </source>
</reference>
<evidence type="ECO:0000313" key="1">
    <source>
        <dbReference type="EMBL" id="ACR34222.1"/>
    </source>
</evidence>
<accession>C4IZ72</accession>
<sequence length="123" mass="14136">MSHKSERHLGVPLPCMAVSLGRRWRRQQRWLACVGAPARVAKAHAIALELDEAVVVARLVVADAAAVGEDLHTRVLCRRRELLQARRRRRHRADPCRQHRHHHGKDEEHCFVVGSHGHDRPVW</sequence>
<protein>
    <submittedName>
        <fullName evidence="1">Uncharacterized protein</fullName>
    </submittedName>
</protein>
<dbReference type="AlphaFoldDB" id="C4IZ72"/>
<reference evidence="1" key="2">
    <citation type="submission" date="2012-06" db="EMBL/GenBank/DDBJ databases">
        <authorList>
            <person name="Yu Y."/>
            <person name="Currie J."/>
            <person name="Lomeli R."/>
            <person name="Angelova A."/>
            <person name="Collura K."/>
            <person name="Wissotski M."/>
            <person name="Campos D."/>
            <person name="Kudrna D."/>
            <person name="Golser W."/>
            <person name="Ashely E."/>
            <person name="Descour A."/>
            <person name="Fernandes J."/>
            <person name="Soderlund C."/>
            <person name="Walbot V."/>
        </authorList>
    </citation>
    <scope>NUCLEOTIDE SEQUENCE</scope>
    <source>
        <strain evidence="1">B73</strain>
    </source>
</reference>
<dbReference type="HOGENOM" id="CLU_2018550_0_0_1"/>
<name>C4IZ72_MAIZE</name>
<proteinExistence type="evidence at transcript level"/>